<accession>A0A4W5MAZ9</accession>
<evidence type="ECO:0000256" key="1">
    <source>
        <dbReference type="PROSITE-ProRule" id="PRU00023"/>
    </source>
</evidence>
<proteinExistence type="predicted"/>
<name>A0A4W5MAZ9_9TELE</name>
<dbReference type="PROSITE" id="PS50088">
    <property type="entry name" value="ANK_REPEAT"/>
    <property type="match status" value="2"/>
</dbReference>
<feature type="repeat" description="ANK" evidence="1">
    <location>
        <begin position="79"/>
        <end position="111"/>
    </location>
</feature>
<dbReference type="Proteomes" id="UP000314982">
    <property type="component" value="Unassembled WGS sequence"/>
</dbReference>
<dbReference type="PANTHER" id="PTHR24118:SF99">
    <property type="entry name" value="POTE ANKYRIN DOMAIN FAMILY MEMBER 3C-RELATED"/>
    <property type="match status" value="1"/>
</dbReference>
<dbReference type="PROSITE" id="PS50297">
    <property type="entry name" value="ANK_REP_REGION"/>
    <property type="match status" value="2"/>
</dbReference>
<dbReference type="AlphaFoldDB" id="A0A4W5MAZ9"/>
<feature type="repeat" description="ANK" evidence="1">
    <location>
        <begin position="178"/>
        <end position="210"/>
    </location>
</feature>
<dbReference type="SMART" id="SM00248">
    <property type="entry name" value="ANK"/>
    <property type="match status" value="3"/>
</dbReference>
<dbReference type="InterPro" id="IPR036770">
    <property type="entry name" value="Ankyrin_rpt-contain_sf"/>
</dbReference>
<evidence type="ECO:0000313" key="3">
    <source>
        <dbReference type="Proteomes" id="UP000314982"/>
    </source>
</evidence>
<dbReference type="STRING" id="62062.ENSHHUP00000035033"/>
<reference evidence="3" key="1">
    <citation type="submission" date="2018-06" db="EMBL/GenBank/DDBJ databases">
        <title>Genome assembly of Danube salmon.</title>
        <authorList>
            <person name="Macqueen D.J."/>
            <person name="Gundappa M.K."/>
        </authorList>
    </citation>
    <scope>NUCLEOTIDE SEQUENCE [LARGE SCALE GENOMIC DNA]</scope>
</reference>
<dbReference type="Pfam" id="PF00023">
    <property type="entry name" value="Ank"/>
    <property type="match status" value="1"/>
</dbReference>
<dbReference type="PRINTS" id="PR01415">
    <property type="entry name" value="ANKYRIN"/>
</dbReference>
<dbReference type="Gene3D" id="1.25.40.20">
    <property type="entry name" value="Ankyrin repeat-containing domain"/>
    <property type="match status" value="2"/>
</dbReference>
<keyword evidence="3" id="KW-1185">Reference proteome</keyword>
<reference evidence="2" key="2">
    <citation type="submission" date="2025-08" db="UniProtKB">
        <authorList>
            <consortium name="Ensembl"/>
        </authorList>
    </citation>
    <scope>IDENTIFICATION</scope>
</reference>
<evidence type="ECO:0000313" key="2">
    <source>
        <dbReference type="Ensembl" id="ENSHHUP00000035033.1"/>
    </source>
</evidence>
<keyword evidence="1" id="KW-0040">ANK repeat</keyword>
<dbReference type="Ensembl" id="ENSHHUT00000036440.1">
    <property type="protein sequence ID" value="ENSHHUP00000035033.1"/>
    <property type="gene ID" value="ENSHHUG00000022060.1"/>
</dbReference>
<reference evidence="2" key="3">
    <citation type="submission" date="2025-09" db="UniProtKB">
        <authorList>
            <consortium name="Ensembl"/>
        </authorList>
    </citation>
    <scope>IDENTIFICATION</scope>
</reference>
<dbReference type="GeneTree" id="ENSGT00940000173997"/>
<dbReference type="InterPro" id="IPR002110">
    <property type="entry name" value="Ankyrin_rpt"/>
</dbReference>
<dbReference type="Pfam" id="PF12796">
    <property type="entry name" value="Ank_2"/>
    <property type="match status" value="1"/>
</dbReference>
<organism evidence="2 3">
    <name type="scientific">Hucho hucho</name>
    <name type="common">huchen</name>
    <dbReference type="NCBI Taxonomy" id="62062"/>
    <lineage>
        <taxon>Eukaryota</taxon>
        <taxon>Metazoa</taxon>
        <taxon>Chordata</taxon>
        <taxon>Craniata</taxon>
        <taxon>Vertebrata</taxon>
        <taxon>Euteleostomi</taxon>
        <taxon>Actinopterygii</taxon>
        <taxon>Neopterygii</taxon>
        <taxon>Teleostei</taxon>
        <taxon>Protacanthopterygii</taxon>
        <taxon>Salmoniformes</taxon>
        <taxon>Salmonidae</taxon>
        <taxon>Salmoninae</taxon>
        <taxon>Hucho</taxon>
    </lineage>
</organism>
<sequence length="274" mass="30758">MGIYQSKGKIPEEVYRFWSAVASSIRLGWLGTDDMAKEMKVCQLAIFPMLLNASALQGDIVGLEGHLQQGADVSVSDGHGRTPLHLAAGEGDVETVRFLLKKGADVNVRDFARETALRDGIRCKSIEVVSQLMSEGAHLETSSLELGVEMCCLAFLGDFKQMEVWKQAGVSFNFADADGRTPLHVAVCTNQPDMVRFCIRNGSSLEVLNSPQPARFNIVKCIRKVFRPLHVFYILLHYSLILKWIKPVFALSLWGIVCRLIRKMFYLIHFRIRL</sequence>
<dbReference type="PANTHER" id="PTHR24118">
    <property type="entry name" value="POTE ANKYRIN DOMAIN"/>
    <property type="match status" value="1"/>
</dbReference>
<protein>
    <submittedName>
        <fullName evidence="2">Si:ch211-209a2.2</fullName>
    </submittedName>
</protein>
<dbReference type="SUPFAM" id="SSF48403">
    <property type="entry name" value="Ankyrin repeat"/>
    <property type="match status" value="1"/>
</dbReference>